<organism evidence="1 2">
    <name type="scientific">Pseudotamlana carrageenivorans</name>
    <dbReference type="NCBI Taxonomy" id="2069432"/>
    <lineage>
        <taxon>Bacteria</taxon>
        <taxon>Pseudomonadati</taxon>
        <taxon>Bacteroidota</taxon>
        <taxon>Flavobacteriia</taxon>
        <taxon>Flavobacteriales</taxon>
        <taxon>Flavobacteriaceae</taxon>
        <taxon>Pseudotamlana</taxon>
    </lineage>
</organism>
<keyword evidence="2" id="KW-1185">Reference proteome</keyword>
<reference evidence="2" key="1">
    <citation type="submission" date="2018-01" db="EMBL/GenBank/DDBJ databases">
        <title>Complete genome of Tamlana sp. UJ94.</title>
        <authorList>
            <person name="Jung J."/>
            <person name="Chung D."/>
            <person name="Bae S.S."/>
            <person name="Baek K."/>
        </authorList>
    </citation>
    <scope>NUCLEOTIDE SEQUENCE [LARGE SCALE GENOMIC DNA]</scope>
    <source>
        <strain evidence="2">UJ94</strain>
    </source>
</reference>
<accession>A0A2I7SF27</accession>
<dbReference type="OrthoDB" id="9797300at2"/>
<evidence type="ECO:0008006" key="3">
    <source>
        <dbReference type="Google" id="ProtNLM"/>
    </source>
</evidence>
<dbReference type="KEGG" id="taj:C1A40_02975"/>
<evidence type="ECO:0000313" key="1">
    <source>
        <dbReference type="EMBL" id="AUS04498.1"/>
    </source>
</evidence>
<dbReference type="AlphaFoldDB" id="A0A2I7SF27"/>
<sequence length="405" mass="46329">MQNARIGKATHATLANVKTNAKKPTISPSIVPKAVARIRQDIKSWNRALQMTKLEDNPKWYLFHQLLDEIGLDALLTSQYKNRLLKAVKEPILLKKKGGTDIDQEQTDLLNNATFTNAINTYILDSKYKKHSLIEFSFNEEGALKVNLIPRTNVDPRFGAVYPDYTEDKKILYRDTSEYGTWLLEFGEDETEYGLFNNAVPHVLFKRFAQSCWSELCEIYGIPPRYMKTNTQDPTMVKRAEKMMTDMGAAAWFIIDESESFEFAKGVSTSGDVYKNLITLCNNELSLLISGAVIGQDTQNGSRSKDESAQDMLQTLIDSDLQYLEQQWNTKVIPALVKLGVLKGDLVYEYEQTEDLEQLWKMTYEASQNYEIDTEWITEKFGIKVLGKKEIPNQNNLNLGLDFFD</sequence>
<dbReference type="InterPro" id="IPR009279">
    <property type="entry name" value="Portal_Mu"/>
</dbReference>
<dbReference type="Pfam" id="PF06074">
    <property type="entry name" value="Portal_Mu"/>
    <property type="match status" value="1"/>
</dbReference>
<proteinExistence type="predicted"/>
<dbReference type="EMBL" id="CP025938">
    <property type="protein sequence ID" value="AUS04498.1"/>
    <property type="molecule type" value="Genomic_DNA"/>
</dbReference>
<evidence type="ECO:0000313" key="2">
    <source>
        <dbReference type="Proteomes" id="UP000236592"/>
    </source>
</evidence>
<dbReference type="Proteomes" id="UP000236592">
    <property type="component" value="Chromosome"/>
</dbReference>
<name>A0A2I7SF27_9FLAO</name>
<gene>
    <name evidence="1" type="ORF">C1A40_02975</name>
</gene>
<protein>
    <recommendedName>
        <fullName evidence="3">DUF935 domain-containing protein</fullName>
    </recommendedName>
</protein>
<dbReference type="RefSeq" id="WP_102994606.1">
    <property type="nucleotide sequence ID" value="NZ_CP025938.1"/>
</dbReference>